<evidence type="ECO:0000313" key="2">
    <source>
        <dbReference type="EMBL" id="VWB23851.1"/>
    </source>
</evidence>
<protein>
    <submittedName>
        <fullName evidence="2">Amidohydrolase family protein</fullName>
    </submittedName>
</protein>
<reference evidence="2 3" key="1">
    <citation type="submission" date="2019-09" db="EMBL/GenBank/DDBJ databases">
        <authorList>
            <person name="Depoorter E."/>
        </authorList>
    </citation>
    <scope>NUCLEOTIDE SEQUENCE [LARGE SCALE GENOMIC DNA]</scope>
    <source>
        <strain evidence="2">LMG 13014</strain>
    </source>
</reference>
<feature type="region of interest" description="Disordered" evidence="1">
    <location>
        <begin position="13"/>
        <end position="45"/>
    </location>
</feature>
<dbReference type="AlphaFoldDB" id="A0A6P2I2M9"/>
<accession>A0A6P2I2M9</accession>
<organism evidence="2 3">
    <name type="scientific">Burkholderia aenigmatica</name>
    <dbReference type="NCBI Taxonomy" id="2015348"/>
    <lineage>
        <taxon>Bacteria</taxon>
        <taxon>Pseudomonadati</taxon>
        <taxon>Pseudomonadota</taxon>
        <taxon>Betaproteobacteria</taxon>
        <taxon>Burkholderiales</taxon>
        <taxon>Burkholderiaceae</taxon>
        <taxon>Burkholderia</taxon>
        <taxon>Burkholderia cepacia complex</taxon>
    </lineage>
</organism>
<dbReference type="Proteomes" id="UP000494261">
    <property type="component" value="Unassembled WGS sequence"/>
</dbReference>
<dbReference type="GO" id="GO:0016787">
    <property type="term" value="F:hydrolase activity"/>
    <property type="evidence" value="ECO:0007669"/>
    <property type="project" value="UniProtKB-KW"/>
</dbReference>
<dbReference type="EMBL" id="CABVQC010000004">
    <property type="protein sequence ID" value="VWB23851.1"/>
    <property type="molecule type" value="Genomic_DNA"/>
</dbReference>
<evidence type="ECO:0000256" key="1">
    <source>
        <dbReference type="SAM" id="MobiDB-lite"/>
    </source>
</evidence>
<keyword evidence="2" id="KW-0378">Hydrolase</keyword>
<feature type="compositionally biased region" description="Basic residues" evidence="1">
    <location>
        <begin position="29"/>
        <end position="42"/>
    </location>
</feature>
<evidence type="ECO:0000313" key="3">
    <source>
        <dbReference type="Proteomes" id="UP000494261"/>
    </source>
</evidence>
<gene>
    <name evidence="2" type="ORF">BLA13014_00838</name>
</gene>
<dbReference type="Gene3D" id="3.20.20.140">
    <property type="entry name" value="Metal-dependent hydrolases"/>
    <property type="match status" value="1"/>
</dbReference>
<name>A0A6P2I2M9_9BURK</name>
<proteinExistence type="predicted"/>
<sequence length="244" mass="27521">MFDSSPWRTEIATGTARHLSRAESEPLRRCTRGRHNVGRHRTDRAASARFHVRDEKRSRDRRDVRRAPCDSVASRRALSRIRRNRSALGSGWCRVVRERRGRVRLLRIETLSALRLQPERQAPLPAVQISRADRLPVLLHVGPTSPALEFVYSHPDLLERAAFDLPDVYFILARGTVHHVDACARQCAYRPNVYLDTSTFCTGVSSASAGPASAASFAWHTPDMPANAIRAMLIRFIIQTKNAP</sequence>